<evidence type="ECO:0000256" key="1">
    <source>
        <dbReference type="ARBA" id="ARBA00006479"/>
    </source>
</evidence>
<comment type="caution">
    <text evidence="2">The sequence shown here is derived from an EMBL/GenBank/DDBJ whole genome shotgun (WGS) entry which is preliminary data.</text>
</comment>
<dbReference type="PANTHER" id="PTHR18964">
    <property type="entry name" value="ROK (REPRESSOR, ORF, KINASE) FAMILY"/>
    <property type="match status" value="1"/>
</dbReference>
<dbReference type="Pfam" id="PF00480">
    <property type="entry name" value="ROK"/>
    <property type="match status" value="1"/>
</dbReference>
<name>A0A9X8UI54_9FIRM</name>
<dbReference type="InterPro" id="IPR000600">
    <property type="entry name" value="ROK"/>
</dbReference>
<dbReference type="Gene3D" id="3.30.420.40">
    <property type="match status" value="2"/>
</dbReference>
<dbReference type="Proteomes" id="UP000294682">
    <property type="component" value="Unassembled WGS sequence"/>
</dbReference>
<organism evidence="2 3">
    <name type="scientific">Harryflintia acetispora</name>
    <dbReference type="NCBI Taxonomy" id="1849041"/>
    <lineage>
        <taxon>Bacteria</taxon>
        <taxon>Bacillati</taxon>
        <taxon>Bacillota</taxon>
        <taxon>Clostridia</taxon>
        <taxon>Eubacteriales</taxon>
        <taxon>Oscillospiraceae</taxon>
        <taxon>Harryflintia</taxon>
    </lineage>
</organism>
<dbReference type="AlphaFoldDB" id="A0A9X8UI54"/>
<dbReference type="RefSeq" id="WP_132084791.1">
    <property type="nucleotide sequence ID" value="NZ_SLUK01000008.1"/>
</dbReference>
<proteinExistence type="inferred from homology"/>
<dbReference type="CDD" id="cd24068">
    <property type="entry name" value="ASKHA_NBD_ROK_FnNanK-like"/>
    <property type="match status" value="1"/>
</dbReference>
<protein>
    <submittedName>
        <fullName evidence="2">Glucokinase</fullName>
    </submittedName>
</protein>
<reference evidence="2 3" key="1">
    <citation type="submission" date="2019-03" db="EMBL/GenBank/DDBJ databases">
        <title>Genomic Encyclopedia of Type Strains, Phase IV (KMG-IV): sequencing the most valuable type-strain genomes for metagenomic binning, comparative biology and taxonomic classification.</title>
        <authorList>
            <person name="Goeker M."/>
        </authorList>
    </citation>
    <scope>NUCLEOTIDE SEQUENCE [LARGE SCALE GENOMIC DNA]</scope>
    <source>
        <strain evidence="2 3">DSM 100433</strain>
    </source>
</reference>
<comment type="similarity">
    <text evidence="1">Belongs to the ROK (NagC/XylR) family.</text>
</comment>
<accession>A0A9X8UI54</accession>
<dbReference type="EMBL" id="SLUK01000008">
    <property type="protein sequence ID" value="TCL42733.1"/>
    <property type="molecule type" value="Genomic_DNA"/>
</dbReference>
<dbReference type="InterPro" id="IPR043129">
    <property type="entry name" value="ATPase_NBD"/>
</dbReference>
<gene>
    <name evidence="2" type="ORF">EDD78_10844</name>
</gene>
<dbReference type="PANTHER" id="PTHR18964:SF149">
    <property type="entry name" value="BIFUNCTIONAL UDP-N-ACETYLGLUCOSAMINE 2-EPIMERASE_N-ACETYLMANNOSAMINE KINASE"/>
    <property type="match status" value="1"/>
</dbReference>
<sequence length="305" mass="33365">MYSIAIDSGGTKISGAVISDTGEMLEKTRYENTGKSGDFFLDTYRAIIQSFLQKYDVSCIGIGCNGAVDTDKGLVVSCSLNYKNWVGRPIRKELEERFGLPVYLGNDCRAAIAGEEWVGAAKGYKDILGIFVGTGLGGCYIHNGEIVTGSRNAMGEVGHGIMYPGGRPCSCGQRGCAERYVSGTALWTSYNDKAAGERIHSGYEFFELYRQEDARAIEVLNQYIWDFSILLATCAYHFDPDVIVIGGGLIETREYWWDDLLKRYYNIGAPCGDGYVPVLAAQKGNDAALYGAARTAFRYLCAAES</sequence>
<dbReference type="SUPFAM" id="SSF53067">
    <property type="entry name" value="Actin-like ATPase domain"/>
    <property type="match status" value="1"/>
</dbReference>
<keyword evidence="3" id="KW-1185">Reference proteome</keyword>
<evidence type="ECO:0000313" key="3">
    <source>
        <dbReference type="Proteomes" id="UP000294682"/>
    </source>
</evidence>
<evidence type="ECO:0000313" key="2">
    <source>
        <dbReference type="EMBL" id="TCL42733.1"/>
    </source>
</evidence>